<name>A0A6J4MD68_9BACT</name>
<organism evidence="2">
    <name type="scientific">uncultured Gemmatimonadaceae bacterium</name>
    <dbReference type="NCBI Taxonomy" id="246130"/>
    <lineage>
        <taxon>Bacteria</taxon>
        <taxon>Pseudomonadati</taxon>
        <taxon>Gemmatimonadota</taxon>
        <taxon>Gemmatimonadia</taxon>
        <taxon>Gemmatimonadales</taxon>
        <taxon>Gemmatimonadaceae</taxon>
        <taxon>environmental samples</taxon>
    </lineage>
</organism>
<evidence type="ECO:0000256" key="1">
    <source>
        <dbReference type="SAM" id="Phobius"/>
    </source>
</evidence>
<keyword evidence="1" id="KW-1133">Transmembrane helix</keyword>
<keyword evidence="1" id="KW-0812">Transmembrane</keyword>
<feature type="transmembrane region" description="Helical" evidence="1">
    <location>
        <begin position="138"/>
        <end position="156"/>
    </location>
</feature>
<protein>
    <submittedName>
        <fullName evidence="2">Uncharacterized protein</fullName>
    </submittedName>
</protein>
<keyword evidence="1" id="KW-0472">Membrane</keyword>
<feature type="transmembrane region" description="Helical" evidence="1">
    <location>
        <begin position="115"/>
        <end position="132"/>
    </location>
</feature>
<proteinExistence type="predicted"/>
<gene>
    <name evidence="2" type="ORF">AVDCRST_MAG11-3789</name>
</gene>
<dbReference type="EMBL" id="CADCTU010000805">
    <property type="protein sequence ID" value="CAA9355412.1"/>
    <property type="molecule type" value="Genomic_DNA"/>
</dbReference>
<sequence>MTTATTYDVLSAAVGDYFRAERQEMLAILSGAGAMTLAAVGLYVAMRDGFARGFAGATLLAAVLLTATAVLLLHRDPRLRADVEAGVRAAHAPAAHAAVAAEAARVAEVIRKYPYYRYGALALAAAALAAAALTRRAWVHGAAAGVLLLVAAQLAIDHYSERRASRYAAQLNAGRQASP</sequence>
<feature type="transmembrane region" description="Helical" evidence="1">
    <location>
        <begin position="52"/>
        <end position="73"/>
    </location>
</feature>
<feature type="transmembrane region" description="Helical" evidence="1">
    <location>
        <begin position="26"/>
        <end position="46"/>
    </location>
</feature>
<dbReference type="AlphaFoldDB" id="A0A6J4MD68"/>
<evidence type="ECO:0000313" key="2">
    <source>
        <dbReference type="EMBL" id="CAA9355412.1"/>
    </source>
</evidence>
<reference evidence="2" key="1">
    <citation type="submission" date="2020-02" db="EMBL/GenBank/DDBJ databases">
        <authorList>
            <person name="Meier V. D."/>
        </authorList>
    </citation>
    <scope>NUCLEOTIDE SEQUENCE</scope>
    <source>
        <strain evidence="2">AVDCRST_MAG11</strain>
    </source>
</reference>
<accession>A0A6J4MD68</accession>